<keyword evidence="1" id="KW-0812">Transmembrane</keyword>
<evidence type="ECO:0000313" key="2">
    <source>
        <dbReference type="EMBL" id="GEO43155.1"/>
    </source>
</evidence>
<dbReference type="RefSeq" id="WP_044437026.1">
    <property type="nucleotide sequence ID" value="NZ_BJYZ01000065.1"/>
</dbReference>
<protein>
    <submittedName>
        <fullName evidence="2">Uncharacterized protein</fullName>
    </submittedName>
</protein>
<gene>
    <name evidence="2" type="ORF">SAE02_73030</name>
</gene>
<dbReference type="EMBL" id="BJYZ01000065">
    <property type="protein sequence ID" value="GEO43155.1"/>
    <property type="molecule type" value="Genomic_DNA"/>
</dbReference>
<sequence length="60" mass="6453">MKIQTMKAMDSILALLGLTGFAGFLAIIGFYVQEPVLVLIFAIGTVMAAFDFACDVFSKC</sequence>
<evidence type="ECO:0000313" key="3">
    <source>
        <dbReference type="Proteomes" id="UP000321523"/>
    </source>
</evidence>
<dbReference type="AlphaFoldDB" id="A0A512E360"/>
<evidence type="ECO:0000256" key="1">
    <source>
        <dbReference type="SAM" id="Phobius"/>
    </source>
</evidence>
<accession>A0A512E360</accession>
<keyword evidence="3" id="KW-1185">Reference proteome</keyword>
<proteinExistence type="predicted"/>
<dbReference type="Proteomes" id="UP000321523">
    <property type="component" value="Unassembled WGS sequence"/>
</dbReference>
<organism evidence="2 3">
    <name type="scientific">Skermanella aerolata</name>
    <dbReference type="NCBI Taxonomy" id="393310"/>
    <lineage>
        <taxon>Bacteria</taxon>
        <taxon>Pseudomonadati</taxon>
        <taxon>Pseudomonadota</taxon>
        <taxon>Alphaproteobacteria</taxon>
        <taxon>Rhodospirillales</taxon>
        <taxon>Azospirillaceae</taxon>
        <taxon>Skermanella</taxon>
    </lineage>
</organism>
<comment type="caution">
    <text evidence="2">The sequence shown here is derived from an EMBL/GenBank/DDBJ whole genome shotgun (WGS) entry which is preliminary data.</text>
</comment>
<name>A0A512E360_9PROT</name>
<reference evidence="2 3" key="1">
    <citation type="submission" date="2019-07" db="EMBL/GenBank/DDBJ databases">
        <title>Whole genome shotgun sequence of Skermanella aerolata NBRC 106429.</title>
        <authorList>
            <person name="Hosoyama A."/>
            <person name="Uohara A."/>
            <person name="Ohji S."/>
            <person name="Ichikawa N."/>
        </authorList>
    </citation>
    <scope>NUCLEOTIDE SEQUENCE [LARGE SCALE GENOMIC DNA]</scope>
    <source>
        <strain evidence="2 3">NBRC 106429</strain>
    </source>
</reference>
<keyword evidence="1" id="KW-0472">Membrane</keyword>
<feature type="transmembrane region" description="Helical" evidence="1">
    <location>
        <begin position="38"/>
        <end position="57"/>
    </location>
</feature>
<feature type="transmembrane region" description="Helical" evidence="1">
    <location>
        <begin position="12"/>
        <end position="32"/>
    </location>
</feature>
<keyword evidence="1" id="KW-1133">Transmembrane helix</keyword>